<reference evidence="2" key="1">
    <citation type="journal article" date="2023" name="G3 (Bethesda)">
        <title>Genome assembly and association tests identify interacting loci associated with vigor, precocity, and sex in interspecific pistachio rootstocks.</title>
        <authorList>
            <person name="Palmer W."/>
            <person name="Jacygrad E."/>
            <person name="Sagayaradj S."/>
            <person name="Cavanaugh K."/>
            <person name="Han R."/>
            <person name="Bertier L."/>
            <person name="Beede B."/>
            <person name="Kafkas S."/>
            <person name="Golino D."/>
            <person name="Preece J."/>
            <person name="Michelmore R."/>
        </authorList>
    </citation>
    <scope>NUCLEOTIDE SEQUENCE [LARGE SCALE GENOMIC DNA]</scope>
</reference>
<dbReference type="Proteomes" id="UP001163603">
    <property type="component" value="Chromosome 12"/>
</dbReference>
<proteinExistence type="predicted"/>
<name>A0ACC0XIJ1_9ROSI</name>
<evidence type="ECO:0000313" key="1">
    <source>
        <dbReference type="EMBL" id="KAJ0018129.1"/>
    </source>
</evidence>
<sequence>MGSHRTSKAHLLTFLFPSNTRLLPSSSQLLPALALKSIDNSSNNHHPLTLKPKTKTNDFSSDPGSRRLGLRPLDVLTIKLKELGMDMEKCVPGQYSLLCPACNGGDSEEKSLSVYISPDGVTAIWMCCRANVNGKAAQVLMLHLHLQAFGDGTSSRSSLNQIAQKKTIREVTDLRLEPLCDQLRRYFTERMITSEMLQRNHVMQKRCWNNEEKDTEKVFYGLDDIEGESDIIIVEGEMDKLSMEEAGFRNCVSVPDGASAQVSTKDLPPEDKDTKYKYLWNCKEYLKKASRIILATDGDLPGQALAEELARCLGKERCWLVKWPKSYEVNHFKDANEAVIAFPFRQNGVVIGCKYRWDIAQPHKMLYNVFWLLEKEFQSGEEGHREMVEGEMDKLAIEAVGFLNCDTGYQYIWNCKEHLDKVSWIILVTDGDIPGQALAEELARRLAKQRCWRAQWPKKDELCCLNDANEVFDSGFLLSFPVFLWKQAIM</sequence>
<organism evidence="1 2">
    <name type="scientific">Pistacia integerrima</name>
    <dbReference type="NCBI Taxonomy" id="434235"/>
    <lineage>
        <taxon>Eukaryota</taxon>
        <taxon>Viridiplantae</taxon>
        <taxon>Streptophyta</taxon>
        <taxon>Embryophyta</taxon>
        <taxon>Tracheophyta</taxon>
        <taxon>Spermatophyta</taxon>
        <taxon>Magnoliopsida</taxon>
        <taxon>eudicotyledons</taxon>
        <taxon>Gunneridae</taxon>
        <taxon>Pentapetalae</taxon>
        <taxon>rosids</taxon>
        <taxon>malvids</taxon>
        <taxon>Sapindales</taxon>
        <taxon>Anacardiaceae</taxon>
        <taxon>Pistacia</taxon>
    </lineage>
</organism>
<keyword evidence="2" id="KW-1185">Reference proteome</keyword>
<dbReference type="EMBL" id="CM047747">
    <property type="protein sequence ID" value="KAJ0018129.1"/>
    <property type="molecule type" value="Genomic_DNA"/>
</dbReference>
<gene>
    <name evidence="1" type="ORF">Pint_11346</name>
</gene>
<accession>A0ACC0XIJ1</accession>
<protein>
    <submittedName>
        <fullName evidence="1">Uncharacterized protein</fullName>
    </submittedName>
</protein>
<evidence type="ECO:0000313" key="2">
    <source>
        <dbReference type="Proteomes" id="UP001163603"/>
    </source>
</evidence>
<comment type="caution">
    <text evidence="1">The sequence shown here is derived from an EMBL/GenBank/DDBJ whole genome shotgun (WGS) entry which is preliminary data.</text>
</comment>